<organism evidence="8 9">
    <name type="scientific">Rhodonia placenta</name>
    <dbReference type="NCBI Taxonomy" id="104341"/>
    <lineage>
        <taxon>Eukaryota</taxon>
        <taxon>Fungi</taxon>
        <taxon>Dikarya</taxon>
        <taxon>Basidiomycota</taxon>
        <taxon>Agaricomycotina</taxon>
        <taxon>Agaricomycetes</taxon>
        <taxon>Polyporales</taxon>
        <taxon>Adustoporiaceae</taxon>
        <taxon>Rhodonia</taxon>
    </lineage>
</organism>
<dbReference type="GO" id="GO:0030307">
    <property type="term" value="P:positive regulation of cell growth"/>
    <property type="evidence" value="ECO:0007669"/>
    <property type="project" value="TreeGrafter"/>
</dbReference>
<evidence type="ECO:0000256" key="4">
    <source>
        <dbReference type="PROSITE-ProRule" id="PRU00042"/>
    </source>
</evidence>
<dbReference type="Gene3D" id="1.25.10.10">
    <property type="entry name" value="Leucine-rich Repeat Variant"/>
    <property type="match status" value="1"/>
</dbReference>
<dbReference type="PRINTS" id="PR01547">
    <property type="entry name" value="YEAST176DUF"/>
</dbReference>
<dbReference type="Gene3D" id="2.130.10.10">
    <property type="entry name" value="YVTN repeat-like/Quinoprotein amine dehydrogenase"/>
    <property type="match status" value="2"/>
</dbReference>
<evidence type="ECO:0000259" key="7">
    <source>
        <dbReference type="PROSITE" id="PS50157"/>
    </source>
</evidence>
<gene>
    <name evidence="8" type="ORF">IEO21_01196</name>
</gene>
<dbReference type="PANTHER" id="PTHR12848:SF16">
    <property type="entry name" value="REGULATORY-ASSOCIATED PROTEIN OF MTOR"/>
    <property type="match status" value="1"/>
</dbReference>
<sequence length="1789" mass="197433">MSSGQMYGNHYGNRHNGWSGSHHHGPDEDTSTERDYRSTDPSPSRMRHMSGMADHNMRHNGSVHTLSDPVPILPYWSAKRHLTCGNPTPPPPWAHKMAPWRSTSKLKTANAALVLCLNIDVDPPDVVKTNPCAVLECWVDPHTLPAQKALDIIGTNLAHQFEGLSPKITFKPLLDPAYDDLRKYCHSLRKTAKEDAILFYYNGHGVPKPTPSGEMWCFNKEYTQYIPVSLQEVQSWLLSPCVYIWDCSAAGHLVNNFLTFAKRRDNDATLNRGGYPEGTPPFSESIQLAACAADEQLPSCPELPADMFTSCLTSPIDIALRWFVMCRHLPDNITLDMVMQLPGDLKDRRTPLGELNWIFTAITDTIAWTTFPRDLFTRLYRSDLLVASLFRNFLLAERIMKSYHCTPHTYPPLPATNTHPLWASWDLAVDTCLRQLPELLKYMKPGSIPEGSLTSRRSTAARHPPTGPAEPPYTYIPSRFFSDQLTAFEVWISRGGSALTKRGPLSLPETNGDPSQNLESVGEGVSLLPSDVDAVNDHHLVPRKPPDQLPIVLQVLLSQPHRLRALILLSQFVDLGPWAVHLVLAIGIFPYISRLLQAASPDLRPVLIFIWARIFAVNPSCQVDLYGNQGYKYFANVLAERPDGGIPNSSEHKAMCAFVLSAIARDYLQGQNACWREHVFDACCDALDDGDYLLRQWSALCIAQIWDGNDEIKMYGVDCGTQDKLIALLNDDASEVRSAALYALGIFLGASGSQDLNKLGGGGSGTQLQLEERFHLRMEVAVVTGATLATKEDASPMVRKELLVLISCLVKEWRGYFIICAWIYWEEERGRMDPNHSRLQEDDPASQAVAEWLDDFGDDDAFREESRVYLSSFFTIFAVLLELSVDPYQEVAANAQTIVDYIVALLLESPFSGLQSTTLHDPPPHIVKGSTRGAQTRAPSLSSERNQQTPLSPYTSPYSQPSTPPPSAPSQRSSPHPSPRSTAEVEHQPSNYSPSDVIKALIEEDTERLKARRRTASHHRHHHHGAVPGGGMSSPASSTFSMDSSIIMGIGTGLGIRDALPLKSRFYDWCCDYFKEPQMRQPETDEPGSVEYNYQIWRQQRNERVLVTTRQQAEIAPNRRWDRPVSTIQITGLPVNLAFHSFDPHLIIANEHDTITVWDWMQRKRLSQFFNGNPQGTTITSLRLINQDVGGIILAASDWKQTGGSLLVGGDSRVIRVWDAHTESQVMDMDTNSESPVTAIVSDEASTSTFLASFADGVIKVFDRRMDEEDAVNVKWHPLLSGHFLSGSVDGEVKLWDIRGGEQALQTWDVHPHGLSAFDVHDHTNVFVALIISHTICHPTLRRPPQATALPRFSQGSQVQAGLQDSQFEMVRAHTKQTPDDKEKSHKKKSSSKKKSETGQWPCKINGCNKVFAREADLKRHQRTTKLHSMPGFHNGVIIPPVEQDNTKNGDDGDGESSGSKSPSPDSPKRSGGEASSSKSVSRSTQPVSSGSGNYYRQHTMTTYPPRPGMIMEQHYPPSIGPPTSAARLHQATWHHPPPWPEGPPPPGMYPMGPPVPGYYHSPYYRTPPGMIPYPPPHHYPPPVHMSPEFAHHSHMVNGMPYPQPYPPEERPASADGRESEGEEEASSQGSPPAIDPSLDGHTEALHPSAAEAAKGDKPPDGPSPEALAAIEVALATMRARNEDMEDDVSGGDSAAQIDNEEAPSQEGGGGEEDGGQNIPPVGAVDEDKSDADAEMDVDRSAEASSGSAEAAREQSTDEIVTEDGVTMLNPGIAGIAPALVNLQPSSFT</sequence>
<dbReference type="SMART" id="SM01302">
    <property type="entry name" value="Raptor_N"/>
    <property type="match status" value="1"/>
</dbReference>
<dbReference type="PROSITE" id="PS50082">
    <property type="entry name" value="WD_REPEATS_2"/>
    <property type="match status" value="1"/>
</dbReference>
<dbReference type="InterPro" id="IPR016024">
    <property type="entry name" value="ARM-type_fold"/>
</dbReference>
<proteinExistence type="inferred from homology"/>
<evidence type="ECO:0000256" key="3">
    <source>
        <dbReference type="ARBA" id="ARBA00022737"/>
    </source>
</evidence>
<keyword evidence="4" id="KW-0862">Zinc</keyword>
<dbReference type="EMBL" id="JADOXO010000008">
    <property type="protein sequence ID" value="KAF9820753.1"/>
    <property type="molecule type" value="Genomic_DNA"/>
</dbReference>
<feature type="region of interest" description="Disordered" evidence="6">
    <location>
        <begin position="1373"/>
        <end position="1401"/>
    </location>
</feature>
<reference evidence="8" key="2">
    <citation type="journal article" name="Front. Microbiol.">
        <title>Degradative Capacity of Two Strains of Rhodonia placenta: From Phenotype to Genotype.</title>
        <authorList>
            <person name="Kolle M."/>
            <person name="Horta M.A.C."/>
            <person name="Nowrousian M."/>
            <person name="Ohm R.A."/>
            <person name="Benz J.P."/>
            <person name="Pilgard A."/>
        </authorList>
    </citation>
    <scope>NUCLEOTIDE SEQUENCE</scope>
    <source>
        <strain evidence="8">FPRL280</strain>
    </source>
</reference>
<feature type="region of interest" description="Disordered" evidence="6">
    <location>
        <begin position="450"/>
        <end position="470"/>
    </location>
</feature>
<keyword evidence="4" id="KW-0479">Metal-binding</keyword>
<evidence type="ECO:0000256" key="5">
    <source>
        <dbReference type="PROSITE-ProRule" id="PRU00221"/>
    </source>
</evidence>
<feature type="region of interest" description="Disordered" evidence="6">
    <location>
        <begin position="1"/>
        <end position="51"/>
    </location>
</feature>
<dbReference type="GO" id="GO:0031929">
    <property type="term" value="P:TOR signaling"/>
    <property type="evidence" value="ECO:0007669"/>
    <property type="project" value="InterPro"/>
</dbReference>
<feature type="region of interest" description="Disordered" evidence="6">
    <location>
        <begin position="1424"/>
        <end position="1540"/>
    </location>
</feature>
<feature type="domain" description="C2H2-type" evidence="7">
    <location>
        <begin position="1401"/>
        <end position="1429"/>
    </location>
</feature>
<feature type="compositionally biased region" description="Basic and acidic residues" evidence="6">
    <location>
        <begin position="24"/>
        <end position="38"/>
    </location>
</feature>
<reference evidence="8" key="1">
    <citation type="submission" date="2020-11" db="EMBL/GenBank/DDBJ databases">
        <authorList>
            <person name="Koelle M."/>
            <person name="Horta M.A.C."/>
            <person name="Nowrousian M."/>
            <person name="Ohm R.A."/>
            <person name="Benz P."/>
            <person name="Pilgard A."/>
        </authorList>
    </citation>
    <scope>NUCLEOTIDE SEQUENCE</scope>
    <source>
        <strain evidence="8">FPRL280</strain>
    </source>
</reference>
<feature type="compositionally biased region" description="Low complexity" evidence="6">
    <location>
        <begin position="952"/>
        <end position="961"/>
    </location>
</feature>
<evidence type="ECO:0000256" key="6">
    <source>
        <dbReference type="SAM" id="MobiDB-lite"/>
    </source>
</evidence>
<dbReference type="GO" id="GO:0031931">
    <property type="term" value="C:TORC1 complex"/>
    <property type="evidence" value="ECO:0007669"/>
    <property type="project" value="InterPro"/>
</dbReference>
<dbReference type="InterPro" id="IPR015943">
    <property type="entry name" value="WD40/YVTN_repeat-like_dom_sf"/>
</dbReference>
<dbReference type="GO" id="GO:0071230">
    <property type="term" value="P:cellular response to amino acid stimulus"/>
    <property type="evidence" value="ECO:0007669"/>
    <property type="project" value="TreeGrafter"/>
</dbReference>
<dbReference type="GO" id="GO:0005737">
    <property type="term" value="C:cytoplasm"/>
    <property type="evidence" value="ECO:0007669"/>
    <property type="project" value="TreeGrafter"/>
</dbReference>
<feature type="region of interest" description="Disordered" evidence="6">
    <location>
        <begin position="1595"/>
        <end position="1764"/>
    </location>
</feature>
<dbReference type="Proteomes" id="UP000639403">
    <property type="component" value="Unassembled WGS sequence"/>
</dbReference>
<accession>A0A8H7PA98</accession>
<protein>
    <recommendedName>
        <fullName evidence="7">C2H2-type domain-containing protein</fullName>
    </recommendedName>
</protein>
<dbReference type="GO" id="GO:0010506">
    <property type="term" value="P:regulation of autophagy"/>
    <property type="evidence" value="ECO:0007669"/>
    <property type="project" value="TreeGrafter"/>
</dbReference>
<dbReference type="PANTHER" id="PTHR12848">
    <property type="entry name" value="REGULATORY-ASSOCIATED PROTEIN OF MTOR"/>
    <property type="match status" value="1"/>
</dbReference>
<feature type="compositionally biased region" description="Basic residues" evidence="6">
    <location>
        <begin position="1010"/>
        <end position="1025"/>
    </location>
</feature>
<comment type="caution">
    <text evidence="8">The sequence shown here is derived from an EMBL/GenBank/DDBJ whole genome shotgun (WGS) entry which is preliminary data.</text>
</comment>
<name>A0A8H7PA98_9APHY</name>
<dbReference type="SUPFAM" id="SSF48371">
    <property type="entry name" value="ARM repeat"/>
    <property type="match status" value="1"/>
</dbReference>
<keyword evidence="2 5" id="KW-0853">WD repeat</keyword>
<evidence type="ECO:0000256" key="2">
    <source>
        <dbReference type="ARBA" id="ARBA00022574"/>
    </source>
</evidence>
<evidence type="ECO:0000256" key="1">
    <source>
        <dbReference type="ARBA" id="ARBA00009257"/>
    </source>
</evidence>
<feature type="compositionally biased region" description="Polar residues" evidence="6">
    <location>
        <begin position="932"/>
        <end position="951"/>
    </location>
</feature>
<dbReference type="Pfam" id="PF14538">
    <property type="entry name" value="Raptor_N"/>
    <property type="match status" value="1"/>
</dbReference>
<dbReference type="SUPFAM" id="SSF50978">
    <property type="entry name" value="WD40 repeat-like"/>
    <property type="match status" value="1"/>
</dbReference>
<dbReference type="PROSITE" id="PS50157">
    <property type="entry name" value="ZINC_FINGER_C2H2_2"/>
    <property type="match status" value="1"/>
</dbReference>
<dbReference type="GO" id="GO:0008270">
    <property type="term" value="F:zinc ion binding"/>
    <property type="evidence" value="ECO:0007669"/>
    <property type="project" value="UniProtKB-KW"/>
</dbReference>
<feature type="compositionally biased region" description="Acidic residues" evidence="6">
    <location>
        <begin position="1699"/>
        <end position="1715"/>
    </location>
</feature>
<evidence type="ECO:0000313" key="8">
    <source>
        <dbReference type="EMBL" id="KAF9820753.1"/>
    </source>
</evidence>
<dbReference type="InterPro" id="IPR029347">
    <property type="entry name" value="Raptor_N"/>
</dbReference>
<comment type="similarity">
    <text evidence="1">Belongs to the WD repeat RAPTOR family.</text>
</comment>
<dbReference type="InterPro" id="IPR036322">
    <property type="entry name" value="WD40_repeat_dom_sf"/>
</dbReference>
<keyword evidence="4" id="KW-0863">Zinc-finger</keyword>
<dbReference type="InterPro" id="IPR013087">
    <property type="entry name" value="Znf_C2H2_type"/>
</dbReference>
<evidence type="ECO:0000313" key="9">
    <source>
        <dbReference type="Proteomes" id="UP000639403"/>
    </source>
</evidence>
<feature type="compositionally biased region" description="Low complexity" evidence="6">
    <location>
        <begin position="1473"/>
        <end position="1493"/>
    </location>
</feature>
<feature type="compositionally biased region" description="Low complexity" evidence="6">
    <location>
        <begin position="969"/>
        <end position="982"/>
    </location>
</feature>
<keyword evidence="3" id="KW-0677">Repeat</keyword>
<dbReference type="InterPro" id="IPR004083">
    <property type="entry name" value="Raptor"/>
</dbReference>
<dbReference type="InterPro" id="IPR011989">
    <property type="entry name" value="ARM-like"/>
</dbReference>
<dbReference type="SMART" id="SM00320">
    <property type="entry name" value="WD40"/>
    <property type="match status" value="3"/>
</dbReference>
<feature type="repeat" description="WD" evidence="5">
    <location>
        <begin position="1284"/>
        <end position="1306"/>
    </location>
</feature>
<feature type="region of interest" description="Disordered" evidence="6">
    <location>
        <begin position="1009"/>
        <end position="1037"/>
    </location>
</feature>
<dbReference type="GO" id="GO:0009267">
    <property type="term" value="P:cellular response to starvation"/>
    <property type="evidence" value="ECO:0007669"/>
    <property type="project" value="TreeGrafter"/>
</dbReference>
<dbReference type="InterPro" id="IPR001680">
    <property type="entry name" value="WD40_rpt"/>
</dbReference>
<dbReference type="GO" id="GO:0030674">
    <property type="term" value="F:protein-macromolecule adaptor activity"/>
    <property type="evidence" value="ECO:0007669"/>
    <property type="project" value="TreeGrafter"/>
</dbReference>
<feature type="region of interest" description="Disordered" evidence="6">
    <location>
        <begin position="916"/>
        <end position="996"/>
    </location>
</feature>
<feature type="compositionally biased region" description="Basic and acidic residues" evidence="6">
    <location>
        <begin position="1608"/>
        <end position="1620"/>
    </location>
</feature>
<dbReference type="Gene3D" id="3.30.160.60">
    <property type="entry name" value="Classic Zinc Finger"/>
    <property type="match status" value="1"/>
</dbReference>